<accession>A0A1H9WXV6</accession>
<keyword evidence="2" id="KW-1185">Reference proteome</keyword>
<proteinExistence type="predicted"/>
<dbReference type="OrthoDB" id="2914959at2"/>
<name>A0A1H9WXV6_9BACI</name>
<dbReference type="RefSeq" id="WP_093055447.1">
    <property type="nucleotide sequence ID" value="NZ_FOGT01000021.1"/>
</dbReference>
<dbReference type="EMBL" id="FOGT01000021">
    <property type="protein sequence ID" value="SES38695.1"/>
    <property type="molecule type" value="Genomic_DNA"/>
</dbReference>
<protein>
    <submittedName>
        <fullName evidence="1">Uncharacterized protein</fullName>
    </submittedName>
</protein>
<evidence type="ECO:0000313" key="2">
    <source>
        <dbReference type="Proteomes" id="UP000198571"/>
    </source>
</evidence>
<reference evidence="2" key="1">
    <citation type="submission" date="2016-10" db="EMBL/GenBank/DDBJ databases">
        <authorList>
            <person name="Varghese N."/>
            <person name="Submissions S."/>
        </authorList>
    </citation>
    <scope>NUCLEOTIDE SEQUENCE [LARGE SCALE GENOMIC DNA]</scope>
    <source>
        <strain evidence="2">S9</strain>
    </source>
</reference>
<dbReference type="AlphaFoldDB" id="A0A1H9WXV6"/>
<sequence>MKEEDLLKVILHRLAKIEAKMAKQDDLDEIHEQLFEQDEQIRHISDGLQALKVNLEIRHIENMNSDDVLLRSILDRKSLQYK</sequence>
<gene>
    <name evidence="1" type="ORF">SAMN05518684_12126</name>
</gene>
<dbReference type="Proteomes" id="UP000198571">
    <property type="component" value="Unassembled WGS sequence"/>
</dbReference>
<evidence type="ECO:0000313" key="1">
    <source>
        <dbReference type="EMBL" id="SES38695.1"/>
    </source>
</evidence>
<organism evidence="1 2">
    <name type="scientific">Salipaludibacillus aurantiacus</name>
    <dbReference type="NCBI Taxonomy" id="1601833"/>
    <lineage>
        <taxon>Bacteria</taxon>
        <taxon>Bacillati</taxon>
        <taxon>Bacillota</taxon>
        <taxon>Bacilli</taxon>
        <taxon>Bacillales</taxon>
        <taxon>Bacillaceae</taxon>
    </lineage>
</organism>